<evidence type="ECO:0000256" key="1">
    <source>
        <dbReference type="ARBA" id="ARBA00023015"/>
    </source>
</evidence>
<sequence>MKYVRLTLRHPVEMRNPMRTFIMEHEEMERAELLNWNLSHEDRDYVLFRIVGDEEAYEDAVAEQPLILDYELTPLADSSFYAYIEHAKRDVDDEFRTAFEGTSILVVPPITYTSDGAMRMELVGRADDMNAVMEGLDTDIDVVVEQIGEYDTPQAQLWSTLTERQQETLEIAVAVGYYEVPRESGVEAIAEKLDCAASTASTHLRNAESKVVRELVYNT</sequence>
<dbReference type="Gene3D" id="1.10.10.10">
    <property type="entry name" value="Winged helix-like DNA-binding domain superfamily/Winged helix DNA-binding domain"/>
    <property type="match status" value="1"/>
</dbReference>
<evidence type="ECO:0000313" key="5">
    <source>
        <dbReference type="EMBL" id="SIQ71642.1"/>
    </source>
</evidence>
<feature type="domain" description="HTH bat-type" evidence="3">
    <location>
        <begin position="161"/>
        <end position="212"/>
    </location>
</feature>
<feature type="domain" description="HVO-0513-like N-terminal" evidence="4">
    <location>
        <begin position="17"/>
        <end position="150"/>
    </location>
</feature>
<reference evidence="6" key="1">
    <citation type="submission" date="2017-01" db="EMBL/GenBank/DDBJ databases">
        <authorList>
            <person name="Varghese N."/>
            <person name="Submissions S."/>
        </authorList>
    </citation>
    <scope>NUCLEOTIDE SEQUENCE [LARGE SCALE GENOMIC DNA]</scope>
    <source>
        <strain evidence="6">CGMCC 1.7737</strain>
    </source>
</reference>
<dbReference type="PANTHER" id="PTHR34236">
    <property type="entry name" value="DIMETHYL SULFOXIDE REDUCTASE TRANSCRIPTIONAL ACTIVATOR"/>
    <property type="match status" value="1"/>
</dbReference>
<dbReference type="Pfam" id="PF04967">
    <property type="entry name" value="HTH_10"/>
    <property type="match status" value="1"/>
</dbReference>
<accession>A0A1N6V1H2</accession>
<organism evidence="5 6">
    <name type="scientific">Haladaptatus litoreus</name>
    <dbReference type="NCBI Taxonomy" id="553468"/>
    <lineage>
        <taxon>Archaea</taxon>
        <taxon>Methanobacteriati</taxon>
        <taxon>Methanobacteriota</taxon>
        <taxon>Stenosarchaea group</taxon>
        <taxon>Halobacteria</taxon>
        <taxon>Halobacteriales</taxon>
        <taxon>Haladaptataceae</taxon>
        <taxon>Haladaptatus</taxon>
    </lineage>
</organism>
<dbReference type="RefSeq" id="WP_076427161.1">
    <property type="nucleotide sequence ID" value="NZ_FTNO01000001.1"/>
</dbReference>
<dbReference type="Proteomes" id="UP000186914">
    <property type="component" value="Unassembled WGS sequence"/>
</dbReference>
<dbReference type="EMBL" id="FTNO01000001">
    <property type="protein sequence ID" value="SIQ71642.1"/>
    <property type="molecule type" value="Genomic_DNA"/>
</dbReference>
<dbReference type="AlphaFoldDB" id="A0A1N6V1H2"/>
<dbReference type="OrthoDB" id="27447at2157"/>
<keyword evidence="1" id="KW-0805">Transcription regulation</keyword>
<dbReference type="InterPro" id="IPR056493">
    <property type="entry name" value="HVO_0513_N"/>
</dbReference>
<protein>
    <submittedName>
        <fullName evidence="5">HTH DNA binding domain-containing protein</fullName>
    </submittedName>
</protein>
<dbReference type="Pfam" id="PF24278">
    <property type="entry name" value="HVO_0513_N"/>
    <property type="match status" value="1"/>
</dbReference>
<keyword evidence="2" id="KW-0804">Transcription</keyword>
<dbReference type="InterPro" id="IPR036388">
    <property type="entry name" value="WH-like_DNA-bd_sf"/>
</dbReference>
<gene>
    <name evidence="5" type="ORF">SAMN05421858_0175</name>
</gene>
<evidence type="ECO:0000256" key="2">
    <source>
        <dbReference type="ARBA" id="ARBA00023163"/>
    </source>
</evidence>
<keyword evidence="6" id="KW-1185">Reference proteome</keyword>
<evidence type="ECO:0000259" key="3">
    <source>
        <dbReference type="Pfam" id="PF04967"/>
    </source>
</evidence>
<dbReference type="InterPro" id="IPR007050">
    <property type="entry name" value="HTH_bacterioopsin"/>
</dbReference>
<proteinExistence type="predicted"/>
<name>A0A1N6V1H2_9EURY</name>
<dbReference type="PANTHER" id="PTHR34236:SF1">
    <property type="entry name" value="DIMETHYL SULFOXIDE REDUCTASE TRANSCRIPTIONAL ACTIVATOR"/>
    <property type="match status" value="1"/>
</dbReference>
<evidence type="ECO:0000259" key="4">
    <source>
        <dbReference type="Pfam" id="PF24278"/>
    </source>
</evidence>
<evidence type="ECO:0000313" key="6">
    <source>
        <dbReference type="Proteomes" id="UP000186914"/>
    </source>
</evidence>